<evidence type="ECO:0000256" key="1">
    <source>
        <dbReference type="ARBA" id="ARBA00001946"/>
    </source>
</evidence>
<dbReference type="Pfam" id="PF00672">
    <property type="entry name" value="HAMP"/>
    <property type="match status" value="1"/>
</dbReference>
<reference evidence="7" key="1">
    <citation type="submission" date="2022-07" db="EMBL/GenBank/DDBJ databases">
        <title>Alkalimarinus sp. nov., isolated from gut of a Alitta virens.</title>
        <authorList>
            <person name="Yang A.I."/>
            <person name="Shin N.-R."/>
        </authorList>
    </citation>
    <scope>NUCLEOTIDE SEQUENCE</scope>
    <source>
        <strain evidence="7">FA028</strain>
    </source>
</reference>
<dbReference type="InterPro" id="IPR043128">
    <property type="entry name" value="Rev_trsase/Diguanyl_cyclase"/>
</dbReference>
<dbReference type="InterPro" id="IPR003660">
    <property type="entry name" value="HAMP_dom"/>
</dbReference>
<dbReference type="InterPro" id="IPR029787">
    <property type="entry name" value="Nucleotide_cyclase"/>
</dbReference>
<dbReference type="Gene3D" id="6.10.340.10">
    <property type="match status" value="1"/>
</dbReference>
<dbReference type="InterPro" id="IPR050469">
    <property type="entry name" value="Diguanylate_Cyclase"/>
</dbReference>
<dbReference type="SUPFAM" id="SSF158472">
    <property type="entry name" value="HAMP domain-like"/>
    <property type="match status" value="1"/>
</dbReference>
<dbReference type="GO" id="GO:1902201">
    <property type="term" value="P:negative regulation of bacterial-type flagellum-dependent cell motility"/>
    <property type="evidence" value="ECO:0007669"/>
    <property type="project" value="TreeGrafter"/>
</dbReference>
<feature type="chain" id="PRO_5038606131" description="diguanylate cyclase" evidence="4">
    <location>
        <begin position="28"/>
        <end position="558"/>
    </location>
</feature>
<gene>
    <name evidence="7" type="ORF">NNL22_09135</name>
</gene>
<dbReference type="Proteomes" id="UP001164472">
    <property type="component" value="Chromosome"/>
</dbReference>
<evidence type="ECO:0000259" key="6">
    <source>
        <dbReference type="PROSITE" id="PS50887"/>
    </source>
</evidence>
<organism evidence="7 8">
    <name type="scientific">Alkalimarinus sediminis</name>
    <dbReference type="NCBI Taxonomy" id="1632866"/>
    <lineage>
        <taxon>Bacteria</taxon>
        <taxon>Pseudomonadati</taxon>
        <taxon>Pseudomonadota</taxon>
        <taxon>Gammaproteobacteria</taxon>
        <taxon>Alteromonadales</taxon>
        <taxon>Alteromonadaceae</taxon>
        <taxon>Alkalimarinus</taxon>
    </lineage>
</organism>
<dbReference type="GO" id="GO:0005886">
    <property type="term" value="C:plasma membrane"/>
    <property type="evidence" value="ECO:0007669"/>
    <property type="project" value="TreeGrafter"/>
</dbReference>
<protein>
    <recommendedName>
        <fullName evidence="2">diguanylate cyclase</fullName>
        <ecNumber evidence="2">2.7.7.65</ecNumber>
    </recommendedName>
</protein>
<feature type="signal peptide" evidence="4">
    <location>
        <begin position="1"/>
        <end position="27"/>
    </location>
</feature>
<accession>A0A9E8HUE5</accession>
<dbReference type="GO" id="GO:0052621">
    <property type="term" value="F:diguanylate cyclase activity"/>
    <property type="evidence" value="ECO:0007669"/>
    <property type="project" value="UniProtKB-EC"/>
</dbReference>
<dbReference type="PROSITE" id="PS50885">
    <property type="entry name" value="HAMP"/>
    <property type="match status" value="1"/>
</dbReference>
<evidence type="ECO:0000256" key="2">
    <source>
        <dbReference type="ARBA" id="ARBA00012528"/>
    </source>
</evidence>
<dbReference type="InterPro" id="IPR000160">
    <property type="entry name" value="GGDEF_dom"/>
</dbReference>
<feature type="transmembrane region" description="Helical" evidence="3">
    <location>
        <begin position="315"/>
        <end position="337"/>
    </location>
</feature>
<evidence type="ECO:0000259" key="5">
    <source>
        <dbReference type="PROSITE" id="PS50885"/>
    </source>
</evidence>
<evidence type="ECO:0000256" key="4">
    <source>
        <dbReference type="SAM" id="SignalP"/>
    </source>
</evidence>
<dbReference type="GO" id="GO:0007165">
    <property type="term" value="P:signal transduction"/>
    <property type="evidence" value="ECO:0007669"/>
    <property type="project" value="InterPro"/>
</dbReference>
<dbReference type="NCBIfam" id="TIGR00254">
    <property type="entry name" value="GGDEF"/>
    <property type="match status" value="1"/>
</dbReference>
<dbReference type="RefSeq" id="WP_251812869.1">
    <property type="nucleotide sequence ID" value="NZ_CP101527.1"/>
</dbReference>
<keyword evidence="3" id="KW-1133">Transmembrane helix</keyword>
<dbReference type="EMBL" id="CP101527">
    <property type="protein sequence ID" value="UZW76721.1"/>
    <property type="molecule type" value="Genomic_DNA"/>
</dbReference>
<dbReference type="SMART" id="SM00267">
    <property type="entry name" value="GGDEF"/>
    <property type="match status" value="1"/>
</dbReference>
<feature type="domain" description="GGDEF" evidence="6">
    <location>
        <begin position="423"/>
        <end position="558"/>
    </location>
</feature>
<keyword evidence="8" id="KW-1185">Reference proteome</keyword>
<keyword evidence="7" id="KW-0808">Transferase</keyword>
<dbReference type="CDD" id="cd01949">
    <property type="entry name" value="GGDEF"/>
    <property type="match status" value="1"/>
</dbReference>
<dbReference type="Pfam" id="PF00990">
    <property type="entry name" value="GGDEF"/>
    <property type="match status" value="1"/>
</dbReference>
<evidence type="ECO:0000313" key="7">
    <source>
        <dbReference type="EMBL" id="UZW76721.1"/>
    </source>
</evidence>
<dbReference type="AlphaFoldDB" id="A0A9E8HUE5"/>
<sequence length="558" mass="62677">MDRFTFPAKFFLISMLLAVPLSITSFQSVVDSNEQLRTAHIKHLGALNVHAFLPVIEALETMRDLSVAERFHRSEVVEAKYLEAKQQAMLEIEKFINNDLDENNQLISLNTFALQRAVETLKLTSGSEADLERTIFDKVNLLVSAAYSIQYQIANVNGLLGDIDPLANHLVIILTAELQQSFEAMGEARAYGSYFIANQILSSYGVELINGALSKLKDSELHLSDRFTILLSSHPKANGTLAIDSSAINRLNDIYMQVDDQILLDPDLTTTFEVFWQQSSDSIKAFNQFRRQIVLFLAKYYEAKERVMESNKNSYVFGVSALICVFIYLFIGFYLGIKGSLGELSKAAVQVAKGSLDKPITISSHDELKTLAALLDEMRVQLKDREQQLLDMTVTDTLTGVKNRKYFNEQLKECMALCRKTDQPTSLLMMDIDHFKCVNDTYGHTVGDKCLQLVAKTLQDNLSRPGDVVARYGGEEFAVLLPATDEIGAITIAERLCRSIRELSLNIEENEIDIRISIGISTSNLIPNCLEERLVNLADEALYKAKKTGRDRWISAHE</sequence>
<dbReference type="PROSITE" id="PS50887">
    <property type="entry name" value="GGDEF"/>
    <property type="match status" value="1"/>
</dbReference>
<keyword evidence="3" id="KW-0472">Membrane</keyword>
<keyword evidence="3" id="KW-0812">Transmembrane</keyword>
<dbReference type="FunFam" id="3.30.70.270:FF:000001">
    <property type="entry name" value="Diguanylate cyclase domain protein"/>
    <property type="match status" value="1"/>
</dbReference>
<evidence type="ECO:0000313" key="8">
    <source>
        <dbReference type="Proteomes" id="UP001164472"/>
    </source>
</evidence>
<dbReference type="CDD" id="cd06225">
    <property type="entry name" value="HAMP"/>
    <property type="match status" value="1"/>
</dbReference>
<proteinExistence type="predicted"/>
<name>A0A9E8HUE5_9ALTE</name>
<dbReference type="PANTHER" id="PTHR45138">
    <property type="entry name" value="REGULATORY COMPONENTS OF SENSORY TRANSDUCTION SYSTEM"/>
    <property type="match status" value="1"/>
</dbReference>
<dbReference type="SMART" id="SM00304">
    <property type="entry name" value="HAMP"/>
    <property type="match status" value="1"/>
</dbReference>
<comment type="cofactor">
    <cofactor evidence="1">
        <name>Mg(2+)</name>
        <dbReference type="ChEBI" id="CHEBI:18420"/>
    </cofactor>
</comment>
<dbReference type="PANTHER" id="PTHR45138:SF24">
    <property type="entry name" value="DIGUANYLATE CYCLASE DGCC-RELATED"/>
    <property type="match status" value="1"/>
</dbReference>
<keyword evidence="4" id="KW-0732">Signal</keyword>
<dbReference type="SUPFAM" id="SSF55073">
    <property type="entry name" value="Nucleotide cyclase"/>
    <property type="match status" value="1"/>
</dbReference>
<dbReference type="GO" id="GO:0043709">
    <property type="term" value="P:cell adhesion involved in single-species biofilm formation"/>
    <property type="evidence" value="ECO:0007669"/>
    <property type="project" value="TreeGrafter"/>
</dbReference>
<keyword evidence="7" id="KW-0548">Nucleotidyltransferase</keyword>
<dbReference type="EC" id="2.7.7.65" evidence="2"/>
<evidence type="ECO:0000256" key="3">
    <source>
        <dbReference type="SAM" id="Phobius"/>
    </source>
</evidence>
<dbReference type="Gene3D" id="3.30.70.270">
    <property type="match status" value="1"/>
</dbReference>
<feature type="domain" description="HAMP" evidence="5">
    <location>
        <begin position="335"/>
        <end position="387"/>
    </location>
</feature>
<dbReference type="KEGG" id="asem:NNL22_09135"/>